<gene>
    <name evidence="3" type="ORF">UV58_C0012G0008</name>
</gene>
<proteinExistence type="predicted"/>
<dbReference type="Pfam" id="PF00534">
    <property type="entry name" value="Glycos_transf_1"/>
    <property type="match status" value="1"/>
</dbReference>
<reference evidence="3 4" key="1">
    <citation type="journal article" date="2015" name="Nature">
        <title>rRNA introns, odd ribosomes, and small enigmatic genomes across a large radiation of phyla.</title>
        <authorList>
            <person name="Brown C.T."/>
            <person name="Hug L.A."/>
            <person name="Thomas B.C."/>
            <person name="Sharon I."/>
            <person name="Castelle C.J."/>
            <person name="Singh A."/>
            <person name="Wilkins M.J."/>
            <person name="Williams K.H."/>
            <person name="Banfield J.F."/>
        </authorList>
    </citation>
    <scope>NUCLEOTIDE SEQUENCE [LARGE SCALE GENOMIC DNA]</scope>
</reference>
<dbReference type="PANTHER" id="PTHR45947">
    <property type="entry name" value="SULFOQUINOVOSYL TRANSFERASE SQD2"/>
    <property type="match status" value="1"/>
</dbReference>
<dbReference type="GO" id="GO:0016757">
    <property type="term" value="F:glycosyltransferase activity"/>
    <property type="evidence" value="ECO:0007669"/>
    <property type="project" value="InterPro"/>
</dbReference>
<dbReference type="Proteomes" id="UP000034810">
    <property type="component" value="Unassembled WGS sequence"/>
</dbReference>
<dbReference type="Pfam" id="PF13439">
    <property type="entry name" value="Glyco_transf_4"/>
    <property type="match status" value="1"/>
</dbReference>
<dbReference type="CDD" id="cd03801">
    <property type="entry name" value="GT4_PimA-like"/>
    <property type="match status" value="1"/>
</dbReference>
<keyword evidence="3" id="KW-0808">Transferase</keyword>
<evidence type="ECO:0000313" key="3">
    <source>
        <dbReference type="EMBL" id="KKS82162.1"/>
    </source>
</evidence>
<dbReference type="SUPFAM" id="SSF53756">
    <property type="entry name" value="UDP-Glycosyltransferase/glycogen phosphorylase"/>
    <property type="match status" value="1"/>
</dbReference>
<evidence type="ECO:0000313" key="4">
    <source>
        <dbReference type="Proteomes" id="UP000034810"/>
    </source>
</evidence>
<dbReference type="PANTHER" id="PTHR45947:SF3">
    <property type="entry name" value="SULFOQUINOVOSYL TRANSFERASE SQD2"/>
    <property type="match status" value="1"/>
</dbReference>
<dbReference type="Gene3D" id="3.40.50.2000">
    <property type="entry name" value="Glycogen Phosphorylase B"/>
    <property type="match status" value="2"/>
</dbReference>
<dbReference type="AlphaFoldDB" id="A0A0G1C9E3"/>
<organism evidence="3 4">
    <name type="scientific">Candidatus Wolfebacteria bacterium GW2011_GWC1_43_10</name>
    <dbReference type="NCBI Taxonomy" id="1619011"/>
    <lineage>
        <taxon>Bacteria</taxon>
        <taxon>Candidatus Wolfeibacteriota</taxon>
    </lineage>
</organism>
<name>A0A0G1C9E3_9BACT</name>
<comment type="caution">
    <text evidence="3">The sequence shown here is derived from an EMBL/GenBank/DDBJ whole genome shotgun (WGS) entry which is preliminary data.</text>
</comment>
<feature type="domain" description="Glycosyltransferase subfamily 4-like N-terminal" evidence="2">
    <location>
        <begin position="17"/>
        <end position="169"/>
    </location>
</feature>
<accession>A0A0G1C9E3</accession>
<dbReference type="EMBL" id="LCFA01000012">
    <property type="protein sequence ID" value="KKS82162.1"/>
    <property type="molecule type" value="Genomic_DNA"/>
</dbReference>
<dbReference type="InterPro" id="IPR050194">
    <property type="entry name" value="Glycosyltransferase_grp1"/>
</dbReference>
<evidence type="ECO:0000259" key="1">
    <source>
        <dbReference type="Pfam" id="PF00534"/>
    </source>
</evidence>
<protein>
    <submittedName>
        <fullName evidence="3">Glycosyl transferase group 1</fullName>
    </submittedName>
</protein>
<sequence>MVICSPQYGLSPNSDAGGEIYDEQILKGLANRGHKIEIILPYQKPYATGQHNWCVHRLPLPFIHYSYLFNLAIIPRLLSIYKKTGFRVLRVHSPYYVGLGAFLFKKIFAPRTKLVATYFHLEKRVGFNLIDSWLIRKWDGIITVSQFTKEAIVKKYGLDKSKITVIYPGTGDNFPINYREKTVKSEKENPQAVFCGLLIKRKNIGFLLKIAREIKDENFKLFIIGRGPERKKLERQAKKMGLEDKVTFTGYLNDQEKTKIIKSSDVFLFPSLMEGFGMAPLEAMSLGVPAIVSNRGALPEAAGKGATVLDLDVDLWAKEVVKIWKNPELKTKLSQKARKRSEEFGWRKSVDKTEEFIKFYDH</sequence>
<feature type="domain" description="Glycosyl transferase family 1" evidence="1">
    <location>
        <begin position="184"/>
        <end position="340"/>
    </location>
</feature>
<dbReference type="InterPro" id="IPR001296">
    <property type="entry name" value="Glyco_trans_1"/>
</dbReference>
<evidence type="ECO:0000259" key="2">
    <source>
        <dbReference type="Pfam" id="PF13439"/>
    </source>
</evidence>
<dbReference type="InterPro" id="IPR028098">
    <property type="entry name" value="Glyco_trans_4-like_N"/>
</dbReference>